<feature type="transmembrane region" description="Helical" evidence="2">
    <location>
        <begin position="13"/>
        <end position="35"/>
    </location>
</feature>
<dbReference type="HOGENOM" id="CLU_009180_4_0_1"/>
<dbReference type="EnsemblPlants" id="LPERR10G01710.1">
    <property type="protein sequence ID" value="LPERR10G01710.1"/>
    <property type="gene ID" value="LPERR10G01710"/>
</dbReference>
<feature type="transmembrane region" description="Helical" evidence="2">
    <location>
        <begin position="47"/>
        <end position="67"/>
    </location>
</feature>
<feature type="compositionally biased region" description="Polar residues" evidence="1">
    <location>
        <begin position="534"/>
        <end position="579"/>
    </location>
</feature>
<dbReference type="Pfam" id="PF04578">
    <property type="entry name" value="DUF594"/>
    <property type="match status" value="1"/>
</dbReference>
<evidence type="ECO:0000313" key="4">
    <source>
        <dbReference type="EnsemblPlants" id="LPERR10G01710.1"/>
    </source>
</evidence>
<dbReference type="Proteomes" id="UP000032180">
    <property type="component" value="Chromosome 10"/>
</dbReference>
<keyword evidence="2" id="KW-0812">Transmembrane</keyword>
<dbReference type="eggNOG" id="ENOG502RRPP">
    <property type="taxonomic scope" value="Eukaryota"/>
</dbReference>
<name>A0A0D9XHR8_9ORYZ</name>
<keyword evidence="5" id="KW-1185">Reference proteome</keyword>
<evidence type="ECO:0000313" key="5">
    <source>
        <dbReference type="Proteomes" id="UP000032180"/>
    </source>
</evidence>
<dbReference type="Gramene" id="LPERR10G01710.1">
    <property type="protein sequence ID" value="LPERR10G01710.1"/>
    <property type="gene ID" value="LPERR10G01710"/>
</dbReference>
<organism evidence="4 5">
    <name type="scientific">Leersia perrieri</name>
    <dbReference type="NCBI Taxonomy" id="77586"/>
    <lineage>
        <taxon>Eukaryota</taxon>
        <taxon>Viridiplantae</taxon>
        <taxon>Streptophyta</taxon>
        <taxon>Embryophyta</taxon>
        <taxon>Tracheophyta</taxon>
        <taxon>Spermatophyta</taxon>
        <taxon>Magnoliopsida</taxon>
        <taxon>Liliopsida</taxon>
        <taxon>Poales</taxon>
        <taxon>Poaceae</taxon>
        <taxon>BOP clade</taxon>
        <taxon>Oryzoideae</taxon>
        <taxon>Oryzeae</taxon>
        <taxon>Oryzinae</taxon>
        <taxon>Leersia</taxon>
    </lineage>
</organism>
<keyword evidence="2" id="KW-1133">Transmembrane helix</keyword>
<reference evidence="5" key="2">
    <citation type="submission" date="2013-12" db="EMBL/GenBank/DDBJ databases">
        <authorList>
            <person name="Yu Y."/>
            <person name="Lee S."/>
            <person name="de Baynast K."/>
            <person name="Wissotski M."/>
            <person name="Liu L."/>
            <person name="Talag J."/>
            <person name="Goicoechea J."/>
            <person name="Angelova A."/>
            <person name="Jetty R."/>
            <person name="Kudrna D."/>
            <person name="Golser W."/>
            <person name="Rivera L."/>
            <person name="Zhang J."/>
            <person name="Wing R."/>
        </authorList>
    </citation>
    <scope>NUCLEOTIDE SEQUENCE</scope>
</reference>
<dbReference type="InterPro" id="IPR025315">
    <property type="entry name" value="DUF4220"/>
</dbReference>
<evidence type="ECO:0000256" key="2">
    <source>
        <dbReference type="SAM" id="Phobius"/>
    </source>
</evidence>
<dbReference type="Pfam" id="PF13968">
    <property type="entry name" value="DUF4220"/>
    <property type="match status" value="1"/>
</dbReference>
<dbReference type="PANTHER" id="PTHR31325">
    <property type="entry name" value="OS01G0798800 PROTEIN-RELATED"/>
    <property type="match status" value="1"/>
</dbReference>
<reference evidence="4" key="3">
    <citation type="submission" date="2015-04" db="UniProtKB">
        <authorList>
            <consortium name="EnsemblPlants"/>
        </authorList>
    </citation>
    <scope>IDENTIFICATION</scope>
</reference>
<keyword evidence="2" id="KW-0472">Membrane</keyword>
<evidence type="ECO:0000256" key="1">
    <source>
        <dbReference type="SAM" id="MobiDB-lite"/>
    </source>
</evidence>
<dbReference type="AlphaFoldDB" id="A0A0D9XHR8"/>
<protein>
    <recommendedName>
        <fullName evidence="3">DUF4220 domain-containing protein</fullName>
    </recommendedName>
</protein>
<dbReference type="STRING" id="77586.A0A0D9XHR8"/>
<reference evidence="4 5" key="1">
    <citation type="submission" date="2012-08" db="EMBL/GenBank/DDBJ databases">
        <title>Oryza genome evolution.</title>
        <authorList>
            <person name="Wing R.A."/>
        </authorList>
    </citation>
    <scope>NUCLEOTIDE SEQUENCE</scope>
</reference>
<evidence type="ECO:0000259" key="3">
    <source>
        <dbReference type="Pfam" id="PF13968"/>
    </source>
</evidence>
<sequence length="603" mass="67566">MSLSSAVQWWEEWQLRILVLGSVGVQLLLLISAYTRKLSIPFWVRTLIWLAYLGSDATAIYALATLFNRHRTQDCSCAQSSSALEVVWAPILLMHLGGLDIITAYDIEDNELWKRHIITAVSQITVSIYVFCKSWPPGGDKRLRQAAILLFVPGILKCIEKPWALKSASINSLVSYRGTVLRTRRTEGEGDGVSLESYVQQAREIVSQTDTNHPAVIMPFAALGLFHNSHREEYNGHDIKVTYTLLCCTAVVELYSFSHQQLTTSIWSCQFSRRNLLQSYAGRSMKPSISSSSITELVLQHVKQGWKDYITNIASYWAFNDHRGQWALQRNNCDRGDLAWSVRLPFDESVLLWHLATDFCLACTEPIHEGGIHITEISNYMMYLLYDNPEMLMAGTRRNLFTTAIAELKDILREEQFEDQELAGMIIAKVESTTEGRPGFIRDACALSKVLLSLGDEKMWEVIKGVWVEMLCFCASRCRGYLHAKSLGAGGELLTFVWLLLLHMGMEPLAERLQRADLPRGGGNGATDAAPMSSDETLAESQQNTEVPSGEGNNDTDALLSSDQTMAERQQNTEVSSGEVNIGDVPSTCQDRIAINIKEENTF</sequence>
<feature type="region of interest" description="Disordered" evidence="1">
    <location>
        <begin position="516"/>
        <end position="585"/>
    </location>
</feature>
<feature type="domain" description="DUF4220" evidence="3">
    <location>
        <begin position="49"/>
        <end position="174"/>
    </location>
</feature>
<accession>A0A0D9XHR8</accession>
<dbReference type="InterPro" id="IPR007658">
    <property type="entry name" value="DUF594"/>
</dbReference>
<proteinExistence type="predicted"/>